<evidence type="ECO:0000256" key="1">
    <source>
        <dbReference type="ARBA" id="ARBA00006576"/>
    </source>
</evidence>
<evidence type="ECO:0000256" key="4">
    <source>
        <dbReference type="ARBA" id="ARBA00022833"/>
    </source>
</evidence>
<organism evidence="6">
    <name type="scientific">marine sediment metagenome</name>
    <dbReference type="NCBI Taxonomy" id="412755"/>
    <lineage>
        <taxon>unclassified sequences</taxon>
        <taxon>metagenomes</taxon>
        <taxon>ecological metagenomes</taxon>
    </lineage>
</organism>
<dbReference type="PROSITE" id="PS00903">
    <property type="entry name" value="CYT_DCMP_DEAMINASES_1"/>
    <property type="match status" value="1"/>
</dbReference>
<keyword evidence="3" id="KW-0378">Hydrolase</keyword>
<dbReference type="PANTHER" id="PTHR11086">
    <property type="entry name" value="DEOXYCYTIDYLATE DEAMINASE-RELATED"/>
    <property type="match status" value="1"/>
</dbReference>
<name>A0A0F9PVD9_9ZZZZ</name>
<dbReference type="InterPro" id="IPR002125">
    <property type="entry name" value="CMP_dCMP_dom"/>
</dbReference>
<dbReference type="PROSITE" id="PS51747">
    <property type="entry name" value="CYT_DCMP_DEAMINASES_2"/>
    <property type="match status" value="1"/>
</dbReference>
<proteinExistence type="inferred from homology"/>
<feature type="domain" description="CMP/dCMP-type deaminase" evidence="5">
    <location>
        <begin position="2"/>
        <end position="132"/>
    </location>
</feature>
<evidence type="ECO:0000313" key="6">
    <source>
        <dbReference type="EMBL" id="KKN05031.1"/>
    </source>
</evidence>
<dbReference type="InterPro" id="IPR016473">
    <property type="entry name" value="dCMP_deaminase"/>
</dbReference>
<dbReference type="PANTHER" id="PTHR11086:SF18">
    <property type="entry name" value="DEOXYCYTIDYLATE DEAMINASE"/>
    <property type="match status" value="1"/>
</dbReference>
<protein>
    <recommendedName>
        <fullName evidence="5">CMP/dCMP-type deaminase domain-containing protein</fullName>
    </recommendedName>
</protein>
<dbReference type="PIRSF" id="PIRSF006019">
    <property type="entry name" value="dCMP_deaminase"/>
    <property type="match status" value="1"/>
</dbReference>
<evidence type="ECO:0000256" key="3">
    <source>
        <dbReference type="ARBA" id="ARBA00022801"/>
    </source>
</evidence>
<dbReference type="Pfam" id="PF00383">
    <property type="entry name" value="dCMP_cyt_deam_1"/>
    <property type="match status" value="1"/>
</dbReference>
<dbReference type="EMBL" id="LAZR01004851">
    <property type="protein sequence ID" value="KKN05031.1"/>
    <property type="molecule type" value="Genomic_DNA"/>
</dbReference>
<reference evidence="6" key="1">
    <citation type="journal article" date="2015" name="Nature">
        <title>Complex archaea that bridge the gap between prokaryotes and eukaryotes.</title>
        <authorList>
            <person name="Spang A."/>
            <person name="Saw J.H."/>
            <person name="Jorgensen S.L."/>
            <person name="Zaremba-Niedzwiedzka K."/>
            <person name="Martijn J."/>
            <person name="Lind A.E."/>
            <person name="van Eijk R."/>
            <person name="Schleper C."/>
            <person name="Guy L."/>
            <person name="Ettema T.J."/>
        </authorList>
    </citation>
    <scope>NUCLEOTIDE SEQUENCE</scope>
</reference>
<dbReference type="AlphaFoldDB" id="A0A0F9PVD9"/>
<dbReference type="GO" id="GO:0006220">
    <property type="term" value="P:pyrimidine nucleotide metabolic process"/>
    <property type="evidence" value="ECO:0007669"/>
    <property type="project" value="InterPro"/>
</dbReference>
<gene>
    <name evidence="6" type="ORF">LCGC14_1091410</name>
</gene>
<sequence length="142" mass="15907">MNWDNYFLGICEAVSLRSKDTSTKLGAVIVGPGNKIQSTGYNSFPSGIDDNVPARQKRPEKYKWFEHAERNAIYLAARWGTSLNGCRLYCQWPPCPDCARGVIQAGIIKVICKTLIVPTRWKDDMEMAMQMLGEAGVKVYSV</sequence>
<dbReference type="GO" id="GO:0005737">
    <property type="term" value="C:cytoplasm"/>
    <property type="evidence" value="ECO:0007669"/>
    <property type="project" value="TreeGrafter"/>
</dbReference>
<dbReference type="GO" id="GO:0008270">
    <property type="term" value="F:zinc ion binding"/>
    <property type="evidence" value="ECO:0007669"/>
    <property type="project" value="InterPro"/>
</dbReference>
<evidence type="ECO:0000259" key="5">
    <source>
        <dbReference type="PROSITE" id="PS51747"/>
    </source>
</evidence>
<dbReference type="SUPFAM" id="SSF53927">
    <property type="entry name" value="Cytidine deaminase-like"/>
    <property type="match status" value="1"/>
</dbReference>
<dbReference type="GO" id="GO:0004132">
    <property type="term" value="F:dCMP deaminase activity"/>
    <property type="evidence" value="ECO:0007669"/>
    <property type="project" value="InterPro"/>
</dbReference>
<accession>A0A0F9PVD9</accession>
<dbReference type="InterPro" id="IPR015517">
    <property type="entry name" value="dCMP_deaminase-rel"/>
</dbReference>
<evidence type="ECO:0000256" key="2">
    <source>
        <dbReference type="ARBA" id="ARBA00022723"/>
    </source>
</evidence>
<keyword evidence="4" id="KW-0862">Zinc</keyword>
<keyword evidence="2" id="KW-0479">Metal-binding</keyword>
<comment type="similarity">
    <text evidence="1">Belongs to the cytidine and deoxycytidylate deaminase family.</text>
</comment>
<dbReference type="InterPro" id="IPR016192">
    <property type="entry name" value="APOBEC/CMP_deaminase_Zn-bd"/>
</dbReference>
<comment type="caution">
    <text evidence="6">The sequence shown here is derived from an EMBL/GenBank/DDBJ whole genome shotgun (WGS) entry which is preliminary data.</text>
</comment>
<dbReference type="InterPro" id="IPR016193">
    <property type="entry name" value="Cytidine_deaminase-like"/>
</dbReference>
<dbReference type="Gene3D" id="3.40.140.10">
    <property type="entry name" value="Cytidine Deaminase, domain 2"/>
    <property type="match status" value="1"/>
</dbReference>